<organism evidence="1 2">
    <name type="scientific">Sphaerobolus stellatus (strain SS14)</name>
    <dbReference type="NCBI Taxonomy" id="990650"/>
    <lineage>
        <taxon>Eukaryota</taxon>
        <taxon>Fungi</taxon>
        <taxon>Dikarya</taxon>
        <taxon>Basidiomycota</taxon>
        <taxon>Agaricomycotina</taxon>
        <taxon>Agaricomycetes</taxon>
        <taxon>Phallomycetidae</taxon>
        <taxon>Geastrales</taxon>
        <taxon>Sphaerobolaceae</taxon>
        <taxon>Sphaerobolus</taxon>
    </lineage>
</organism>
<keyword evidence="2" id="KW-1185">Reference proteome</keyword>
<proteinExistence type="predicted"/>
<dbReference type="Proteomes" id="UP000054279">
    <property type="component" value="Unassembled WGS sequence"/>
</dbReference>
<dbReference type="AlphaFoldDB" id="A0A0C9V5I8"/>
<feature type="non-terminal residue" evidence="1">
    <location>
        <position position="1"/>
    </location>
</feature>
<dbReference type="HOGENOM" id="CLU_031744_1_0_1"/>
<reference evidence="1 2" key="1">
    <citation type="submission" date="2014-06" db="EMBL/GenBank/DDBJ databases">
        <title>Evolutionary Origins and Diversification of the Mycorrhizal Mutualists.</title>
        <authorList>
            <consortium name="DOE Joint Genome Institute"/>
            <consortium name="Mycorrhizal Genomics Consortium"/>
            <person name="Kohler A."/>
            <person name="Kuo A."/>
            <person name="Nagy L.G."/>
            <person name="Floudas D."/>
            <person name="Copeland A."/>
            <person name="Barry K.W."/>
            <person name="Cichocki N."/>
            <person name="Veneault-Fourrey C."/>
            <person name="LaButti K."/>
            <person name="Lindquist E.A."/>
            <person name="Lipzen A."/>
            <person name="Lundell T."/>
            <person name="Morin E."/>
            <person name="Murat C."/>
            <person name="Riley R."/>
            <person name="Ohm R."/>
            <person name="Sun H."/>
            <person name="Tunlid A."/>
            <person name="Henrissat B."/>
            <person name="Grigoriev I.V."/>
            <person name="Hibbett D.S."/>
            <person name="Martin F."/>
        </authorList>
    </citation>
    <scope>NUCLEOTIDE SEQUENCE [LARGE SCALE GENOMIC DNA]</scope>
    <source>
        <strain evidence="1 2">SS14</strain>
    </source>
</reference>
<evidence type="ECO:0000313" key="1">
    <source>
        <dbReference type="EMBL" id="KIJ32760.1"/>
    </source>
</evidence>
<feature type="non-terminal residue" evidence="1">
    <location>
        <position position="208"/>
    </location>
</feature>
<protein>
    <submittedName>
        <fullName evidence="1">Uncharacterized protein</fullName>
    </submittedName>
</protein>
<evidence type="ECO:0000313" key="2">
    <source>
        <dbReference type="Proteomes" id="UP000054279"/>
    </source>
</evidence>
<dbReference type="OrthoDB" id="3248009at2759"/>
<sequence>KFTYLYVLWLWHPEQLTELSLDLDYNPTKHFDSLQGRLQGQLCDLHDLFPSRLHREFANSMFWKEFKRQVQQQHSNGITRIRIEAGASIFDCKSEELVSSFERVKFRKEIGFVEEEDGTTWYKILCPILYKDYEGKHNKRKIFLNPTLFNACYALSVDHQLQPVGSSTNICYQDDLEYYLNYLHWGLQKEDRHVKAIFQNWNDHFYPN</sequence>
<accession>A0A0C9V5I8</accession>
<gene>
    <name evidence="1" type="ORF">M422DRAFT_124611</name>
</gene>
<dbReference type="EMBL" id="KN837222">
    <property type="protein sequence ID" value="KIJ32760.1"/>
    <property type="molecule type" value="Genomic_DNA"/>
</dbReference>
<name>A0A0C9V5I8_SPHS4</name>